<feature type="disulfide bond" evidence="8">
    <location>
        <begin position="60"/>
        <end position="95"/>
    </location>
</feature>
<dbReference type="PANTHER" id="PTHR11073">
    <property type="entry name" value="CALRETICULIN AND CALNEXIN"/>
    <property type="match status" value="1"/>
</dbReference>
<protein>
    <submittedName>
        <fullName evidence="11">Calreticulin/calnexin</fullName>
    </submittedName>
</protein>
<evidence type="ECO:0000256" key="8">
    <source>
        <dbReference type="PIRSR" id="PIRSR601580-3"/>
    </source>
</evidence>
<dbReference type="InterPro" id="IPR001580">
    <property type="entry name" value="Calret/calnex"/>
</dbReference>
<sequence>MAYDCSNLHLKSEDHDDFGLLVSEKAKRYAIVKELGESVSLKDRTTVLQFETHLQNGLECGGACLKYFRPQEAGWKPKDLDNEAPYSISFGPDKCVGNMLSTTSRTLHDKLTHVYTTISKPDNKLRILIDKEEKKKADFHSADDFDPPFIPSKTIANAYDKKLEDCDEKARISDPDAVKPDNWDEDAPMEIEDEKL</sequence>
<feature type="region of interest" description="Disordered" evidence="10">
    <location>
        <begin position="170"/>
        <end position="196"/>
    </location>
</feature>
<dbReference type="InterPro" id="IPR013320">
    <property type="entry name" value="ConA-like_dom_sf"/>
</dbReference>
<comment type="similarity">
    <text evidence="2 9">Belongs to the calreticulin family.</text>
</comment>
<dbReference type="GO" id="GO:0005509">
    <property type="term" value="F:calcium ion binding"/>
    <property type="evidence" value="ECO:0007669"/>
    <property type="project" value="InterPro"/>
</dbReference>
<proteinExistence type="inferred from homology"/>
<keyword evidence="3" id="KW-0812">Transmembrane</keyword>
<dbReference type="AlphaFoldDB" id="A0AAN8V888"/>
<evidence type="ECO:0000256" key="3">
    <source>
        <dbReference type="ARBA" id="ARBA00022692"/>
    </source>
</evidence>
<dbReference type="Gene3D" id="2.60.120.200">
    <property type="match status" value="1"/>
</dbReference>
<keyword evidence="12" id="KW-1185">Reference proteome</keyword>
<dbReference type="GO" id="GO:0036503">
    <property type="term" value="P:ERAD pathway"/>
    <property type="evidence" value="ECO:0007669"/>
    <property type="project" value="TreeGrafter"/>
</dbReference>
<dbReference type="GO" id="GO:0005789">
    <property type="term" value="C:endoplasmic reticulum membrane"/>
    <property type="evidence" value="ECO:0007669"/>
    <property type="project" value="UniProtKB-SubCell"/>
</dbReference>
<evidence type="ECO:0000256" key="1">
    <source>
        <dbReference type="ARBA" id="ARBA00004389"/>
    </source>
</evidence>
<evidence type="ECO:0000256" key="10">
    <source>
        <dbReference type="SAM" id="MobiDB-lite"/>
    </source>
</evidence>
<dbReference type="GO" id="GO:0051082">
    <property type="term" value="F:unfolded protein binding"/>
    <property type="evidence" value="ECO:0007669"/>
    <property type="project" value="InterPro"/>
</dbReference>
<evidence type="ECO:0000256" key="9">
    <source>
        <dbReference type="RuleBase" id="RU362126"/>
    </source>
</evidence>
<evidence type="ECO:0000313" key="11">
    <source>
        <dbReference type="EMBL" id="KAK6924592.1"/>
    </source>
</evidence>
<keyword evidence="7 9" id="KW-0143">Chaperone</keyword>
<dbReference type="InterPro" id="IPR009033">
    <property type="entry name" value="Calreticulin/calnexin_P_dom_sf"/>
</dbReference>
<evidence type="ECO:0000256" key="6">
    <source>
        <dbReference type="ARBA" id="ARBA00023136"/>
    </source>
</evidence>
<name>A0AAN8V888_9MAGN</name>
<keyword evidence="5" id="KW-1133">Transmembrane helix</keyword>
<comment type="caution">
    <text evidence="11">The sequence shown here is derived from an EMBL/GenBank/DDBJ whole genome shotgun (WGS) entry which is preliminary data.</text>
</comment>
<organism evidence="11 12">
    <name type="scientific">Dillenia turbinata</name>
    <dbReference type="NCBI Taxonomy" id="194707"/>
    <lineage>
        <taxon>Eukaryota</taxon>
        <taxon>Viridiplantae</taxon>
        <taxon>Streptophyta</taxon>
        <taxon>Embryophyta</taxon>
        <taxon>Tracheophyta</taxon>
        <taxon>Spermatophyta</taxon>
        <taxon>Magnoliopsida</taxon>
        <taxon>eudicotyledons</taxon>
        <taxon>Gunneridae</taxon>
        <taxon>Pentapetalae</taxon>
        <taxon>Dilleniales</taxon>
        <taxon>Dilleniaceae</taxon>
        <taxon>Dillenia</taxon>
    </lineage>
</organism>
<dbReference type="Gene3D" id="2.10.250.10">
    <property type="entry name" value="Calreticulin/calnexin, P domain"/>
    <property type="match status" value="1"/>
</dbReference>
<dbReference type="SUPFAM" id="SSF49899">
    <property type="entry name" value="Concanavalin A-like lectins/glucanases"/>
    <property type="match status" value="1"/>
</dbReference>
<dbReference type="EMBL" id="JBAMMX010000016">
    <property type="protein sequence ID" value="KAK6924592.1"/>
    <property type="molecule type" value="Genomic_DNA"/>
</dbReference>
<dbReference type="GO" id="GO:0006457">
    <property type="term" value="P:protein folding"/>
    <property type="evidence" value="ECO:0007669"/>
    <property type="project" value="InterPro"/>
</dbReference>
<evidence type="ECO:0000256" key="4">
    <source>
        <dbReference type="ARBA" id="ARBA00022824"/>
    </source>
</evidence>
<keyword evidence="8" id="KW-1015">Disulfide bond</keyword>
<keyword evidence="6" id="KW-0472">Membrane</keyword>
<evidence type="ECO:0000256" key="2">
    <source>
        <dbReference type="ARBA" id="ARBA00010983"/>
    </source>
</evidence>
<feature type="compositionally biased region" description="Basic and acidic residues" evidence="10">
    <location>
        <begin position="170"/>
        <end position="182"/>
    </location>
</feature>
<keyword evidence="4 9" id="KW-0256">Endoplasmic reticulum</keyword>
<evidence type="ECO:0000256" key="7">
    <source>
        <dbReference type="ARBA" id="ARBA00023186"/>
    </source>
</evidence>
<evidence type="ECO:0000313" key="12">
    <source>
        <dbReference type="Proteomes" id="UP001370490"/>
    </source>
</evidence>
<accession>A0AAN8V888</accession>
<dbReference type="Pfam" id="PF00262">
    <property type="entry name" value="Calreticulin"/>
    <property type="match status" value="2"/>
</dbReference>
<comment type="subcellular location">
    <subcellularLocation>
        <location evidence="1">Endoplasmic reticulum membrane</location>
        <topology evidence="1">Single-pass membrane protein</topology>
    </subcellularLocation>
</comment>
<reference evidence="11 12" key="1">
    <citation type="submission" date="2023-12" db="EMBL/GenBank/DDBJ databases">
        <title>A high-quality genome assembly for Dillenia turbinata (Dilleniales).</title>
        <authorList>
            <person name="Chanderbali A."/>
        </authorList>
    </citation>
    <scope>NUCLEOTIDE SEQUENCE [LARGE SCALE GENOMIC DNA]</scope>
    <source>
        <strain evidence="11">LSX21</strain>
        <tissue evidence="11">Leaf</tissue>
    </source>
</reference>
<gene>
    <name evidence="11" type="ORF">RJ641_008918</name>
</gene>
<evidence type="ECO:0000256" key="5">
    <source>
        <dbReference type="ARBA" id="ARBA00022989"/>
    </source>
</evidence>
<feature type="compositionally biased region" description="Acidic residues" evidence="10">
    <location>
        <begin position="183"/>
        <end position="196"/>
    </location>
</feature>
<dbReference type="SUPFAM" id="SSF63887">
    <property type="entry name" value="P-domain of calnexin/calreticulin"/>
    <property type="match status" value="1"/>
</dbReference>
<dbReference type="PANTHER" id="PTHR11073:SF1">
    <property type="entry name" value="CALNEXIN 14D-RELATED"/>
    <property type="match status" value="1"/>
</dbReference>
<dbReference type="Proteomes" id="UP001370490">
    <property type="component" value="Unassembled WGS sequence"/>
</dbReference>
<dbReference type="PRINTS" id="PR00626">
    <property type="entry name" value="CALRETICULIN"/>
</dbReference>